<evidence type="ECO:0000313" key="5">
    <source>
        <dbReference type="Proteomes" id="UP000185124"/>
    </source>
</evidence>
<dbReference type="Pfam" id="PF13560">
    <property type="entry name" value="HTH_31"/>
    <property type="match status" value="1"/>
</dbReference>
<dbReference type="PANTHER" id="PTHR46797:SF1">
    <property type="entry name" value="METHYLPHOSPHONATE SYNTHASE"/>
    <property type="match status" value="1"/>
</dbReference>
<dbReference type="Proteomes" id="UP000185124">
    <property type="component" value="Unassembled WGS sequence"/>
</dbReference>
<accession>A0A1N6B517</accession>
<gene>
    <name evidence="4" type="ORF">SAMN04489832_6704</name>
</gene>
<evidence type="ECO:0000313" key="4">
    <source>
        <dbReference type="EMBL" id="SIN41328.1"/>
    </source>
</evidence>
<dbReference type="InterPro" id="IPR041617">
    <property type="entry name" value="TPR_MalT"/>
</dbReference>
<dbReference type="GO" id="GO:0003677">
    <property type="term" value="F:DNA binding"/>
    <property type="evidence" value="ECO:0007669"/>
    <property type="project" value="UniProtKB-KW"/>
</dbReference>
<dbReference type="Gene3D" id="1.25.40.10">
    <property type="entry name" value="Tetratricopeptide repeat domain"/>
    <property type="match status" value="1"/>
</dbReference>
<reference evidence="5" key="1">
    <citation type="submission" date="2016-12" db="EMBL/GenBank/DDBJ databases">
        <authorList>
            <person name="Varghese N."/>
            <person name="Submissions S."/>
        </authorList>
    </citation>
    <scope>NUCLEOTIDE SEQUENCE [LARGE SCALE GENOMIC DNA]</scope>
    <source>
        <strain evidence="5">DSM 45599</strain>
    </source>
</reference>
<evidence type="ECO:0000256" key="2">
    <source>
        <dbReference type="SAM" id="MobiDB-lite"/>
    </source>
</evidence>
<dbReference type="SUPFAM" id="SSF48452">
    <property type="entry name" value="TPR-like"/>
    <property type="match status" value="1"/>
</dbReference>
<evidence type="ECO:0000256" key="1">
    <source>
        <dbReference type="ARBA" id="ARBA00023125"/>
    </source>
</evidence>
<keyword evidence="1" id="KW-0238">DNA-binding</keyword>
<dbReference type="InterPro" id="IPR001387">
    <property type="entry name" value="Cro/C1-type_HTH"/>
</dbReference>
<keyword evidence="5" id="KW-1185">Reference proteome</keyword>
<proteinExistence type="predicted"/>
<dbReference type="Gene3D" id="1.10.260.40">
    <property type="entry name" value="lambda repressor-like DNA-binding domains"/>
    <property type="match status" value="1"/>
</dbReference>
<dbReference type="OrthoDB" id="3543522at2"/>
<organism evidence="4 5">
    <name type="scientific">Micromonospora cremea</name>
    <dbReference type="NCBI Taxonomy" id="709881"/>
    <lineage>
        <taxon>Bacteria</taxon>
        <taxon>Bacillati</taxon>
        <taxon>Actinomycetota</taxon>
        <taxon>Actinomycetes</taxon>
        <taxon>Micromonosporales</taxon>
        <taxon>Micromonosporaceae</taxon>
        <taxon>Micromonospora</taxon>
    </lineage>
</organism>
<dbReference type="GO" id="GO:0005829">
    <property type="term" value="C:cytosol"/>
    <property type="evidence" value="ECO:0007669"/>
    <property type="project" value="TreeGrafter"/>
</dbReference>
<dbReference type="InterPro" id="IPR011990">
    <property type="entry name" value="TPR-like_helical_dom_sf"/>
</dbReference>
<feature type="region of interest" description="Disordered" evidence="2">
    <location>
        <begin position="402"/>
        <end position="422"/>
    </location>
</feature>
<dbReference type="STRING" id="709881.SAMN04489832_6704"/>
<dbReference type="Pfam" id="PF17874">
    <property type="entry name" value="TPR_MalT"/>
    <property type="match status" value="1"/>
</dbReference>
<protein>
    <submittedName>
        <fullName evidence="4">Transcriptional regulator, contains XRE-family HTH domain</fullName>
    </submittedName>
</protein>
<dbReference type="PROSITE" id="PS50943">
    <property type="entry name" value="HTH_CROC1"/>
    <property type="match status" value="1"/>
</dbReference>
<evidence type="ECO:0000259" key="3">
    <source>
        <dbReference type="PROSITE" id="PS50943"/>
    </source>
</evidence>
<dbReference type="PANTHER" id="PTHR46797">
    <property type="entry name" value="HTH-TYPE TRANSCRIPTIONAL REGULATOR"/>
    <property type="match status" value="1"/>
</dbReference>
<dbReference type="SUPFAM" id="SSF47413">
    <property type="entry name" value="lambda repressor-like DNA-binding domains"/>
    <property type="match status" value="1"/>
</dbReference>
<dbReference type="GO" id="GO:0003700">
    <property type="term" value="F:DNA-binding transcription factor activity"/>
    <property type="evidence" value="ECO:0007669"/>
    <property type="project" value="TreeGrafter"/>
</dbReference>
<dbReference type="AlphaFoldDB" id="A0A1N6B517"/>
<dbReference type="InterPro" id="IPR010982">
    <property type="entry name" value="Lambda_DNA-bd_dom_sf"/>
</dbReference>
<name>A0A1N6B517_9ACTN</name>
<dbReference type="InterPro" id="IPR050807">
    <property type="entry name" value="TransReg_Diox_bact_type"/>
</dbReference>
<dbReference type="CDD" id="cd00093">
    <property type="entry name" value="HTH_XRE"/>
    <property type="match status" value="1"/>
</dbReference>
<dbReference type="EMBL" id="FSQT01000002">
    <property type="protein sequence ID" value="SIN41328.1"/>
    <property type="molecule type" value="Genomic_DNA"/>
</dbReference>
<feature type="domain" description="HTH cro/C1-type" evidence="3">
    <location>
        <begin position="11"/>
        <end position="64"/>
    </location>
</feature>
<sequence>MVEQPAFGRRLRQLRIERGLTQGALAGDGMSTGYLSRLESGARQPTERALAHLASQLGVSTEELVESTASSLARSLTIATGLGADETGELLSGALATAGGEDPLLRWQALWQVADWRRQRKEYAEQRACLDELTTLSDQLGLPELRARALAELARCLRSTGEVPAAVDTALTAHQLAKDNALAPYVMANVLLAVVSVLAEADRLPEASRHTDELLSLVEGRSDPLWAEALWTAANIRLRQGEPAAAAELLGEAVRGFDGRDNPTLWTRLRISAARLNLQTTPPDTEAAHRRVEEVQASLPLTGTPTIEQELLFLRAHLAMHTGHPTEARTLLDQLDSLDPLLPYQDRIQLDVLRNRLLLLDGARDEAVTGLRGLAEQAQNNGNMALAAEIWRLLAESLAQDTPRPAPRVGLDRTRSANRRGF</sequence>
<dbReference type="SMART" id="SM00530">
    <property type="entry name" value="HTH_XRE"/>
    <property type="match status" value="1"/>
</dbReference>